<dbReference type="Proteomes" id="UP000807025">
    <property type="component" value="Unassembled WGS sequence"/>
</dbReference>
<protein>
    <submittedName>
        <fullName evidence="2">Uncharacterized protein</fullName>
    </submittedName>
</protein>
<feature type="compositionally biased region" description="Basic and acidic residues" evidence="1">
    <location>
        <begin position="1"/>
        <end position="11"/>
    </location>
</feature>
<evidence type="ECO:0000313" key="2">
    <source>
        <dbReference type="EMBL" id="KAF9494459.1"/>
    </source>
</evidence>
<comment type="caution">
    <text evidence="2">The sequence shown here is derived from an EMBL/GenBank/DDBJ whole genome shotgun (WGS) entry which is preliminary data.</text>
</comment>
<feature type="region of interest" description="Disordered" evidence="1">
    <location>
        <begin position="63"/>
        <end position="98"/>
    </location>
</feature>
<dbReference type="EMBL" id="MU154572">
    <property type="protein sequence ID" value="KAF9494459.1"/>
    <property type="molecule type" value="Genomic_DNA"/>
</dbReference>
<reference evidence="2" key="1">
    <citation type="submission" date="2020-11" db="EMBL/GenBank/DDBJ databases">
        <authorList>
            <consortium name="DOE Joint Genome Institute"/>
            <person name="Ahrendt S."/>
            <person name="Riley R."/>
            <person name="Andreopoulos W."/>
            <person name="Labutti K."/>
            <person name="Pangilinan J."/>
            <person name="Ruiz-Duenas F.J."/>
            <person name="Barrasa J.M."/>
            <person name="Sanchez-Garcia M."/>
            <person name="Camarero S."/>
            <person name="Miyauchi S."/>
            <person name="Serrano A."/>
            <person name="Linde D."/>
            <person name="Babiker R."/>
            <person name="Drula E."/>
            <person name="Ayuso-Fernandez I."/>
            <person name="Pacheco R."/>
            <person name="Padilla G."/>
            <person name="Ferreira P."/>
            <person name="Barriuso J."/>
            <person name="Kellner H."/>
            <person name="Castanera R."/>
            <person name="Alfaro M."/>
            <person name="Ramirez L."/>
            <person name="Pisabarro A.G."/>
            <person name="Kuo A."/>
            <person name="Tritt A."/>
            <person name="Lipzen A."/>
            <person name="He G."/>
            <person name="Yan M."/>
            <person name="Ng V."/>
            <person name="Cullen D."/>
            <person name="Martin F."/>
            <person name="Rosso M.-N."/>
            <person name="Henrissat B."/>
            <person name="Hibbett D."/>
            <person name="Martinez A.T."/>
            <person name="Grigoriev I.V."/>
        </authorList>
    </citation>
    <scope>NUCLEOTIDE SEQUENCE</scope>
    <source>
        <strain evidence="2">ATCC 90797</strain>
    </source>
</reference>
<dbReference type="AlphaFoldDB" id="A0A9P5ZY53"/>
<proteinExistence type="predicted"/>
<feature type="region of interest" description="Disordered" evidence="1">
    <location>
        <begin position="1"/>
        <end position="22"/>
    </location>
</feature>
<organism evidence="2 3">
    <name type="scientific">Pleurotus eryngii</name>
    <name type="common">Boletus of the steppes</name>
    <dbReference type="NCBI Taxonomy" id="5323"/>
    <lineage>
        <taxon>Eukaryota</taxon>
        <taxon>Fungi</taxon>
        <taxon>Dikarya</taxon>
        <taxon>Basidiomycota</taxon>
        <taxon>Agaricomycotina</taxon>
        <taxon>Agaricomycetes</taxon>
        <taxon>Agaricomycetidae</taxon>
        <taxon>Agaricales</taxon>
        <taxon>Pleurotineae</taxon>
        <taxon>Pleurotaceae</taxon>
        <taxon>Pleurotus</taxon>
    </lineage>
</organism>
<accession>A0A9P5ZY53</accession>
<keyword evidence="3" id="KW-1185">Reference proteome</keyword>
<evidence type="ECO:0000313" key="3">
    <source>
        <dbReference type="Proteomes" id="UP000807025"/>
    </source>
</evidence>
<evidence type="ECO:0000256" key="1">
    <source>
        <dbReference type="SAM" id="MobiDB-lite"/>
    </source>
</evidence>
<sequence>MSQRPPVEERRSTHRSPRRPLSTCGIILPTPAPTLVQDENSRVLCEVVAIDLIEHWSPGHDISLKQWKGQGEMKEEVEGKEEDGESGKRKRGFMYPPPPPRHILLLTLLFSNNSDSLSSRPSRGRVSSSILDASLRSYQAFGEMSALRFWGSGLWRRHIA</sequence>
<gene>
    <name evidence="2" type="ORF">BDN71DRAFT_978852</name>
</gene>
<name>A0A9P5ZY53_PLEER</name>